<organism evidence="1 2">
    <name type="scientific">Acinetobacter colistiniresistens</name>
    <dbReference type="NCBI Taxonomy" id="280145"/>
    <lineage>
        <taxon>Bacteria</taxon>
        <taxon>Pseudomonadati</taxon>
        <taxon>Pseudomonadota</taxon>
        <taxon>Gammaproteobacteria</taxon>
        <taxon>Moraxellales</taxon>
        <taxon>Moraxellaceae</taxon>
        <taxon>Acinetobacter</taxon>
    </lineage>
</organism>
<dbReference type="AlphaFoldDB" id="N9PG73"/>
<proteinExistence type="predicted"/>
<dbReference type="EMBL" id="APRZ01000024">
    <property type="protein sequence ID" value="ENX32458.1"/>
    <property type="molecule type" value="Genomic_DNA"/>
</dbReference>
<dbReference type="Proteomes" id="UP000013009">
    <property type="component" value="Unassembled WGS sequence"/>
</dbReference>
<reference evidence="1 2" key="1">
    <citation type="submission" date="2013-02" db="EMBL/GenBank/DDBJ databases">
        <title>The Genome Sequence of Acinetobacter sp. NIPH 1859.</title>
        <authorList>
            <consortium name="The Broad Institute Genome Sequencing Platform"/>
            <consortium name="The Broad Institute Genome Sequencing Center for Infectious Disease"/>
            <person name="Cerqueira G."/>
            <person name="Feldgarden M."/>
            <person name="Courvalin P."/>
            <person name="Perichon B."/>
            <person name="Grillot-Courvalin C."/>
            <person name="Clermont D."/>
            <person name="Rocha E."/>
            <person name="Yoon E.-J."/>
            <person name="Nemec A."/>
            <person name="Walker B."/>
            <person name="Young S.K."/>
            <person name="Zeng Q."/>
            <person name="Gargeya S."/>
            <person name="Fitzgerald M."/>
            <person name="Haas B."/>
            <person name="Abouelleil A."/>
            <person name="Alvarado L."/>
            <person name="Arachchi H.M."/>
            <person name="Berlin A.M."/>
            <person name="Chapman S.B."/>
            <person name="Dewar J."/>
            <person name="Goldberg J."/>
            <person name="Griggs A."/>
            <person name="Gujja S."/>
            <person name="Hansen M."/>
            <person name="Howarth C."/>
            <person name="Imamovic A."/>
            <person name="Larimer J."/>
            <person name="McCowan C."/>
            <person name="Murphy C."/>
            <person name="Neiman D."/>
            <person name="Pearson M."/>
            <person name="Priest M."/>
            <person name="Roberts A."/>
            <person name="Saif S."/>
            <person name="Shea T."/>
            <person name="Sisk P."/>
            <person name="Sykes S."/>
            <person name="Wortman J."/>
            <person name="Nusbaum C."/>
            <person name="Birren B."/>
        </authorList>
    </citation>
    <scope>NUCLEOTIDE SEQUENCE [LARGE SCALE GENOMIC DNA]</scope>
    <source>
        <strain evidence="1 2">NIPH 1859</strain>
    </source>
</reference>
<evidence type="ECO:0000313" key="2">
    <source>
        <dbReference type="Proteomes" id="UP000013009"/>
    </source>
</evidence>
<name>N9PG73_9GAMM</name>
<keyword evidence="2" id="KW-1185">Reference proteome</keyword>
<gene>
    <name evidence="1" type="ORF">F889_03440</name>
</gene>
<sequence length="30" mass="3415">MKVFKILSQPNWLGFHNTIKCSSNIVAIPK</sequence>
<comment type="caution">
    <text evidence="1">The sequence shown here is derived from an EMBL/GenBank/DDBJ whole genome shotgun (WGS) entry which is preliminary data.</text>
</comment>
<accession>N9PG73</accession>
<dbReference type="HOGENOM" id="CLU_3401719_0_0_6"/>
<protein>
    <submittedName>
        <fullName evidence="1">Uncharacterized protein</fullName>
    </submittedName>
</protein>
<evidence type="ECO:0000313" key="1">
    <source>
        <dbReference type="EMBL" id="ENX32458.1"/>
    </source>
</evidence>